<feature type="domain" description="Hemerythrin-like" evidence="1">
    <location>
        <begin position="11"/>
        <end position="141"/>
    </location>
</feature>
<dbReference type="EMBL" id="CP053418">
    <property type="protein sequence ID" value="QJW84470.1"/>
    <property type="molecule type" value="Genomic_DNA"/>
</dbReference>
<protein>
    <submittedName>
        <fullName evidence="2">Hemerythrin domain-containing protein</fullName>
    </submittedName>
</protein>
<name>A0ABX6P4Z7_9BURK</name>
<dbReference type="PANTHER" id="PTHR35585">
    <property type="entry name" value="HHE DOMAIN PROTEIN (AFU_ORTHOLOGUE AFUA_4G00730)"/>
    <property type="match status" value="1"/>
</dbReference>
<evidence type="ECO:0000313" key="3">
    <source>
        <dbReference type="Proteomes" id="UP000500826"/>
    </source>
</evidence>
<reference evidence="2 3" key="2">
    <citation type="submission" date="2020-05" db="EMBL/GenBank/DDBJ databases">
        <authorList>
            <person name="Khan S.A."/>
            <person name="Jeon C.O."/>
            <person name="Chun B.H."/>
        </authorList>
    </citation>
    <scope>NUCLEOTIDE SEQUENCE [LARGE SCALE GENOMIC DNA]</scope>
    <source>
        <strain evidence="2 3">H242</strain>
    </source>
</reference>
<reference evidence="2 3" key="1">
    <citation type="submission" date="2020-05" db="EMBL/GenBank/DDBJ databases">
        <title>Ramlibacter rhizophilus sp. nov., isolated from rhizosphere soil of national flower Mugunghwa from South Korea.</title>
        <authorList>
            <person name="Zheng-Fei Y."/>
            <person name="Huan T."/>
        </authorList>
    </citation>
    <scope>NUCLEOTIDE SEQUENCE [LARGE SCALE GENOMIC DNA]</scope>
    <source>
        <strain evidence="2 3">H242</strain>
    </source>
</reference>
<dbReference type="Proteomes" id="UP000500826">
    <property type="component" value="Chromosome"/>
</dbReference>
<proteinExistence type="predicted"/>
<dbReference type="InterPro" id="IPR012312">
    <property type="entry name" value="Hemerythrin-like"/>
</dbReference>
<evidence type="ECO:0000259" key="1">
    <source>
        <dbReference type="Pfam" id="PF01814"/>
    </source>
</evidence>
<accession>A0ABX6P4Z7</accession>
<keyword evidence="3" id="KW-1185">Reference proteome</keyword>
<dbReference type="Pfam" id="PF01814">
    <property type="entry name" value="Hemerythrin"/>
    <property type="match status" value="1"/>
</dbReference>
<dbReference type="PANTHER" id="PTHR35585:SF1">
    <property type="entry name" value="HHE DOMAIN PROTEIN (AFU_ORTHOLOGUE AFUA_4G00730)"/>
    <property type="match status" value="1"/>
</dbReference>
<evidence type="ECO:0000313" key="2">
    <source>
        <dbReference type="EMBL" id="QJW84470.1"/>
    </source>
</evidence>
<dbReference type="Gene3D" id="1.20.120.520">
    <property type="entry name" value="nmb1532 protein domain like"/>
    <property type="match status" value="1"/>
</dbReference>
<gene>
    <name evidence="2" type="ORF">HK414_14235</name>
</gene>
<sequence>MPALVEKDACELLDADHVAVKHLFVEYARQAHAGAAGTGVGAEAAAAIPDQRLALARKICDELTVHAAIEEEIFYPALRGAIDEPELLEEAEAEHQEAKDLIARIEAITEADATLDELVAWLARAIEHHVKEERDHLFPKARTSGLDLDAMGAQLKERQQELEAQLA</sequence>
<organism evidence="2 3">
    <name type="scientific">Ramlibacter terrae</name>
    <dbReference type="NCBI Taxonomy" id="2732511"/>
    <lineage>
        <taxon>Bacteria</taxon>
        <taxon>Pseudomonadati</taxon>
        <taxon>Pseudomonadota</taxon>
        <taxon>Betaproteobacteria</taxon>
        <taxon>Burkholderiales</taxon>
        <taxon>Comamonadaceae</taxon>
        <taxon>Ramlibacter</taxon>
    </lineage>
</organism>